<evidence type="ECO:0000313" key="3">
    <source>
        <dbReference type="Proteomes" id="UP000235392"/>
    </source>
</evidence>
<reference evidence="2 3" key="1">
    <citation type="submission" date="2017-11" db="EMBL/GenBank/DDBJ databases">
        <title>De novo assembly and phasing of dikaryotic genomes from two isolates of Puccinia coronata f. sp. avenae, the causal agent of oat crown rust.</title>
        <authorList>
            <person name="Miller M.E."/>
            <person name="Zhang Y."/>
            <person name="Omidvar V."/>
            <person name="Sperschneider J."/>
            <person name="Schwessinger B."/>
            <person name="Raley C."/>
            <person name="Palmer J.M."/>
            <person name="Garnica D."/>
            <person name="Upadhyaya N."/>
            <person name="Rathjen J."/>
            <person name="Taylor J.M."/>
            <person name="Park R.F."/>
            <person name="Dodds P.N."/>
            <person name="Hirsch C.D."/>
            <person name="Kianian S.F."/>
            <person name="Figueroa M."/>
        </authorList>
    </citation>
    <scope>NUCLEOTIDE SEQUENCE [LARGE SCALE GENOMIC DNA]</scope>
    <source>
        <strain evidence="2">12SD80</strain>
    </source>
</reference>
<name>A0A2N5UJ99_9BASI</name>
<evidence type="ECO:0000313" key="2">
    <source>
        <dbReference type="EMBL" id="PLW37811.1"/>
    </source>
</evidence>
<gene>
    <name evidence="2" type="ORF">PCASD_11310</name>
</gene>
<feature type="region of interest" description="Disordered" evidence="1">
    <location>
        <begin position="32"/>
        <end position="60"/>
    </location>
</feature>
<feature type="compositionally biased region" description="Low complexity" evidence="1">
    <location>
        <begin position="185"/>
        <end position="207"/>
    </location>
</feature>
<comment type="caution">
    <text evidence="2">The sequence shown here is derived from an EMBL/GenBank/DDBJ whole genome shotgun (WGS) entry which is preliminary data.</text>
</comment>
<feature type="compositionally biased region" description="Basic and acidic residues" evidence="1">
    <location>
        <begin position="92"/>
        <end position="102"/>
    </location>
</feature>
<protein>
    <submittedName>
        <fullName evidence="2">Uncharacterized protein</fullName>
    </submittedName>
</protein>
<dbReference type="AlphaFoldDB" id="A0A2N5UJ99"/>
<dbReference type="Proteomes" id="UP000235392">
    <property type="component" value="Unassembled WGS sequence"/>
</dbReference>
<evidence type="ECO:0000256" key="1">
    <source>
        <dbReference type="SAM" id="MobiDB-lite"/>
    </source>
</evidence>
<proteinExistence type="predicted"/>
<dbReference type="EMBL" id="PGCI01000137">
    <property type="protein sequence ID" value="PLW37811.1"/>
    <property type="molecule type" value="Genomic_DNA"/>
</dbReference>
<sequence length="290" mass="32809">MNPLGFTARTCLRTTIHHSSPKPFYLSRSQFHSTARQRLPDQPQATVDAPPKTIAPSTSGKKFKELAQDLHQRSLSLVELEAIQLPSNYTDQRARENDKSKASELNSVDTDTKSRRKRRTDFTPDPQFKFERKRGKKHIMLQLKQAKLNGGSAQSQKIELVDHLDLSLRWQGRLNQIIFSLPTSPSQFNSKSSSSSSSDTSFDQQPTPKKEEKLSGIDEFIKLCLGPLVWSNPKVDISLVYSPEQSKPSVTFWTTEEAEDGSIQNQKSNQVEIQGKSRSDILRLVLNQTK</sequence>
<organism evidence="2 3">
    <name type="scientific">Puccinia coronata f. sp. avenae</name>
    <dbReference type="NCBI Taxonomy" id="200324"/>
    <lineage>
        <taxon>Eukaryota</taxon>
        <taxon>Fungi</taxon>
        <taxon>Dikarya</taxon>
        <taxon>Basidiomycota</taxon>
        <taxon>Pucciniomycotina</taxon>
        <taxon>Pucciniomycetes</taxon>
        <taxon>Pucciniales</taxon>
        <taxon>Pucciniaceae</taxon>
        <taxon>Puccinia</taxon>
    </lineage>
</organism>
<accession>A0A2N5UJ99</accession>
<feature type="region of interest" description="Disordered" evidence="1">
    <location>
        <begin position="89"/>
        <end position="130"/>
    </location>
</feature>
<feature type="region of interest" description="Disordered" evidence="1">
    <location>
        <begin position="185"/>
        <end position="212"/>
    </location>
</feature>